<keyword evidence="2" id="KW-1185">Reference proteome</keyword>
<dbReference type="RefSeq" id="WP_205006115.1">
    <property type="nucleotide sequence ID" value="NZ_CBCRXA010000006.1"/>
</dbReference>
<organism evidence="1 2">
    <name type="scientific">Sporolactobacillus spathodeae</name>
    <dbReference type="NCBI Taxonomy" id="1465502"/>
    <lineage>
        <taxon>Bacteria</taxon>
        <taxon>Bacillati</taxon>
        <taxon>Bacillota</taxon>
        <taxon>Bacilli</taxon>
        <taxon>Bacillales</taxon>
        <taxon>Sporolactobacillaceae</taxon>
        <taxon>Sporolactobacillus</taxon>
    </lineage>
</organism>
<gene>
    <name evidence="1" type="ORF">JOC27_001248</name>
</gene>
<evidence type="ECO:0000313" key="1">
    <source>
        <dbReference type="EMBL" id="MBM7657798.1"/>
    </source>
</evidence>
<sequence length="246" mass="27508">MHQVYTQFGEHILAIRTDSILLMNRLTHVFRSEKARPKQSVDWSVHLHSDYVTPLVTSDSITSNRLSKSYFDAEFFYFTLGADGRSADLFLTDPTALRQAFITLYGTLIMKRGWGLLVRASVTNDDVGPVHLSIGGPNDEPDFLPIKLTADGLEVFQWSAFGEQRQLLASGTPVASLNFIQPAFQNQRMKAGRSVVLLRLLDHVSYWPHAAAETKQVLALLRRLVHAVPVYECALRPGSLLGELIS</sequence>
<reference evidence="1 2" key="1">
    <citation type="submission" date="2021-01" db="EMBL/GenBank/DDBJ databases">
        <title>Genomic Encyclopedia of Type Strains, Phase IV (KMG-IV): sequencing the most valuable type-strain genomes for metagenomic binning, comparative biology and taxonomic classification.</title>
        <authorList>
            <person name="Goeker M."/>
        </authorList>
    </citation>
    <scope>NUCLEOTIDE SEQUENCE [LARGE SCALE GENOMIC DNA]</scope>
    <source>
        <strain evidence="1 2">DSM 100968</strain>
    </source>
</reference>
<proteinExistence type="predicted"/>
<dbReference type="EMBL" id="JAFBEV010000008">
    <property type="protein sequence ID" value="MBM7657798.1"/>
    <property type="molecule type" value="Genomic_DNA"/>
</dbReference>
<accession>A0ABS2Q7M7</accession>
<comment type="caution">
    <text evidence="1">The sequence shown here is derived from an EMBL/GenBank/DDBJ whole genome shotgun (WGS) entry which is preliminary data.</text>
</comment>
<dbReference type="Proteomes" id="UP000823201">
    <property type="component" value="Unassembled WGS sequence"/>
</dbReference>
<evidence type="ECO:0000313" key="2">
    <source>
        <dbReference type="Proteomes" id="UP000823201"/>
    </source>
</evidence>
<name>A0ABS2Q7M7_9BACL</name>
<protein>
    <submittedName>
        <fullName evidence="1">Uncharacterized protein</fullName>
    </submittedName>
</protein>